<evidence type="ECO:0000313" key="3">
    <source>
        <dbReference type="EMBL" id="EJK52759.1"/>
    </source>
</evidence>
<evidence type="ECO:0000256" key="2">
    <source>
        <dbReference type="SAM" id="SignalP"/>
    </source>
</evidence>
<gene>
    <name evidence="3" type="ORF">THAOC_27935</name>
</gene>
<keyword evidence="4" id="KW-1185">Reference proteome</keyword>
<sequence>MVASNIALVLLSLAMAMANAGTNKSALGVDAPEYDQRPLARSLAVPPSEQRAAWTPTSSHSDGDSLEAGGASSPSVSRSVSFKFTTNAELRTAIREYLSQGCPDVANCQAHSDYGDTIGDWDVSRVEDFDGLFVNNYYNSIPGAAAFNEPINWDTGSATTMKHMFYGALAFNQPLSFHTAKMSFMFYGTTAFNQPLSFDTAKMGSMFYGATAFNQPLSFDTAEMWAMFDGASAFNQDLCHFGDNFSLNDVQVEDMFQDSGCSNKDSPNSASGPWCAATTCQ</sequence>
<dbReference type="InterPro" id="IPR005046">
    <property type="entry name" value="DUF285"/>
</dbReference>
<evidence type="ECO:0000256" key="1">
    <source>
        <dbReference type="SAM" id="MobiDB-lite"/>
    </source>
</evidence>
<feature type="region of interest" description="Disordered" evidence="1">
    <location>
        <begin position="42"/>
        <end position="77"/>
    </location>
</feature>
<organism evidence="3 4">
    <name type="scientific">Thalassiosira oceanica</name>
    <name type="common">Marine diatom</name>
    <dbReference type="NCBI Taxonomy" id="159749"/>
    <lineage>
        <taxon>Eukaryota</taxon>
        <taxon>Sar</taxon>
        <taxon>Stramenopiles</taxon>
        <taxon>Ochrophyta</taxon>
        <taxon>Bacillariophyta</taxon>
        <taxon>Coscinodiscophyceae</taxon>
        <taxon>Thalassiosirophycidae</taxon>
        <taxon>Thalassiosirales</taxon>
        <taxon>Thalassiosiraceae</taxon>
        <taxon>Thalassiosira</taxon>
    </lineage>
</organism>
<feature type="compositionally biased region" description="Polar residues" evidence="1">
    <location>
        <begin position="262"/>
        <end position="271"/>
    </location>
</feature>
<protein>
    <recommendedName>
        <fullName evidence="5">BspA family leucine-rich repeat surface protein</fullName>
    </recommendedName>
</protein>
<dbReference type="OMA" id="VANCQAH"/>
<dbReference type="Pfam" id="PF03382">
    <property type="entry name" value="DUF285"/>
    <property type="match status" value="1"/>
</dbReference>
<dbReference type="EMBL" id="AGNL01039292">
    <property type="protein sequence ID" value="EJK52759.1"/>
    <property type="molecule type" value="Genomic_DNA"/>
</dbReference>
<keyword evidence="2" id="KW-0732">Signal</keyword>
<name>K0RKF5_THAOC</name>
<feature type="signal peptide" evidence="2">
    <location>
        <begin position="1"/>
        <end position="20"/>
    </location>
</feature>
<comment type="caution">
    <text evidence="3">The sequence shown here is derived from an EMBL/GenBank/DDBJ whole genome shotgun (WGS) entry which is preliminary data.</text>
</comment>
<dbReference type="AlphaFoldDB" id="K0RKF5"/>
<feature type="region of interest" description="Disordered" evidence="1">
    <location>
        <begin position="262"/>
        <end position="281"/>
    </location>
</feature>
<proteinExistence type="predicted"/>
<dbReference type="eggNOG" id="ENOG502S1Y6">
    <property type="taxonomic scope" value="Eukaryota"/>
</dbReference>
<evidence type="ECO:0000313" key="4">
    <source>
        <dbReference type="Proteomes" id="UP000266841"/>
    </source>
</evidence>
<feature type="chain" id="PRO_5003836364" description="BspA family leucine-rich repeat surface protein" evidence="2">
    <location>
        <begin position="21"/>
        <end position="281"/>
    </location>
</feature>
<reference evidence="3 4" key="1">
    <citation type="journal article" date="2012" name="Genome Biol.">
        <title>Genome and low-iron response of an oceanic diatom adapted to chronic iron limitation.</title>
        <authorList>
            <person name="Lommer M."/>
            <person name="Specht M."/>
            <person name="Roy A.S."/>
            <person name="Kraemer L."/>
            <person name="Andreson R."/>
            <person name="Gutowska M.A."/>
            <person name="Wolf J."/>
            <person name="Bergner S.V."/>
            <person name="Schilhabel M.B."/>
            <person name="Klostermeier U.C."/>
            <person name="Beiko R.G."/>
            <person name="Rosenstiel P."/>
            <person name="Hippler M."/>
            <person name="Laroche J."/>
        </authorList>
    </citation>
    <scope>NUCLEOTIDE SEQUENCE [LARGE SCALE GENOMIC DNA]</scope>
    <source>
        <strain evidence="3 4">CCMP1005</strain>
    </source>
</reference>
<dbReference type="Proteomes" id="UP000266841">
    <property type="component" value="Unassembled WGS sequence"/>
</dbReference>
<accession>K0RKF5</accession>
<dbReference type="OrthoDB" id="198852at2759"/>
<evidence type="ECO:0008006" key="5">
    <source>
        <dbReference type="Google" id="ProtNLM"/>
    </source>
</evidence>